<comment type="caution">
    <text evidence="2">The sequence shown here is derived from an EMBL/GenBank/DDBJ whole genome shotgun (WGS) entry which is preliminary data.</text>
</comment>
<dbReference type="Proteomes" id="UP000676336">
    <property type="component" value="Unassembled WGS sequence"/>
</dbReference>
<evidence type="ECO:0000256" key="1">
    <source>
        <dbReference type="SAM" id="MobiDB-lite"/>
    </source>
</evidence>
<feature type="region of interest" description="Disordered" evidence="1">
    <location>
        <begin position="1"/>
        <end position="27"/>
    </location>
</feature>
<organism evidence="2 4">
    <name type="scientific">Rotaria magnacalcarata</name>
    <dbReference type="NCBI Taxonomy" id="392030"/>
    <lineage>
        <taxon>Eukaryota</taxon>
        <taxon>Metazoa</taxon>
        <taxon>Spiralia</taxon>
        <taxon>Gnathifera</taxon>
        <taxon>Rotifera</taxon>
        <taxon>Eurotatoria</taxon>
        <taxon>Bdelloidea</taxon>
        <taxon>Philodinida</taxon>
        <taxon>Philodinidae</taxon>
        <taxon>Rotaria</taxon>
    </lineage>
</organism>
<evidence type="ECO:0000313" key="4">
    <source>
        <dbReference type="Proteomes" id="UP000676336"/>
    </source>
</evidence>
<dbReference type="AlphaFoldDB" id="A0A8S2TE10"/>
<dbReference type="EMBL" id="CAJOBJ010035029">
    <property type="protein sequence ID" value="CAF4294598.1"/>
    <property type="molecule type" value="Genomic_DNA"/>
</dbReference>
<feature type="non-terminal residue" evidence="2">
    <location>
        <position position="1"/>
    </location>
</feature>
<name>A0A8S2TE10_9BILA</name>
<protein>
    <submittedName>
        <fullName evidence="2">Uncharacterized protein</fullName>
    </submittedName>
</protein>
<gene>
    <name evidence="3" type="ORF">GIL414_LOCUS25558</name>
    <name evidence="2" type="ORF">SMN809_LOCUS25081</name>
</gene>
<sequence length="87" mass="10034">KIKVSTSYKHKQQSSENIHYDTPTTQDNDESLILTSNHLVTSSDVEKNTASEPPTTMITFEKVCLYADFLFSSLFFFLCIYNEQDEK</sequence>
<evidence type="ECO:0000313" key="2">
    <source>
        <dbReference type="EMBL" id="CAF4276769.1"/>
    </source>
</evidence>
<feature type="compositionally biased region" description="Basic residues" evidence="1">
    <location>
        <begin position="1"/>
        <end position="12"/>
    </location>
</feature>
<accession>A0A8S2TE10</accession>
<dbReference type="Proteomes" id="UP000681720">
    <property type="component" value="Unassembled WGS sequence"/>
</dbReference>
<feature type="compositionally biased region" description="Polar residues" evidence="1">
    <location>
        <begin position="14"/>
        <end position="26"/>
    </location>
</feature>
<reference evidence="2" key="1">
    <citation type="submission" date="2021-02" db="EMBL/GenBank/DDBJ databases">
        <authorList>
            <person name="Nowell W R."/>
        </authorList>
    </citation>
    <scope>NUCLEOTIDE SEQUENCE</scope>
</reference>
<proteinExistence type="predicted"/>
<dbReference type="EMBL" id="CAJOBI010031765">
    <property type="protein sequence ID" value="CAF4276769.1"/>
    <property type="molecule type" value="Genomic_DNA"/>
</dbReference>
<evidence type="ECO:0000313" key="3">
    <source>
        <dbReference type="EMBL" id="CAF4294598.1"/>
    </source>
</evidence>